<accession>A0A6C0H5W7</accession>
<dbReference type="EMBL" id="MN739880">
    <property type="protein sequence ID" value="QHT75606.1"/>
    <property type="molecule type" value="Genomic_DNA"/>
</dbReference>
<evidence type="ECO:0000313" key="1">
    <source>
        <dbReference type="EMBL" id="QHT75606.1"/>
    </source>
</evidence>
<protein>
    <submittedName>
        <fullName evidence="1">Uncharacterized protein</fullName>
    </submittedName>
</protein>
<dbReference type="AlphaFoldDB" id="A0A6C0H5W7"/>
<reference evidence="1" key="1">
    <citation type="journal article" date="2020" name="Nature">
        <title>Giant virus diversity and host interactions through global metagenomics.</title>
        <authorList>
            <person name="Schulz F."/>
            <person name="Roux S."/>
            <person name="Paez-Espino D."/>
            <person name="Jungbluth S."/>
            <person name="Walsh D.A."/>
            <person name="Denef V.J."/>
            <person name="McMahon K.D."/>
            <person name="Konstantinidis K.T."/>
            <person name="Eloe-Fadrosh E.A."/>
            <person name="Kyrpides N.C."/>
            <person name="Woyke T."/>
        </authorList>
    </citation>
    <scope>NUCLEOTIDE SEQUENCE</scope>
    <source>
        <strain evidence="1">GVMAG-M-3300023179-71</strain>
    </source>
</reference>
<proteinExistence type="predicted"/>
<organism evidence="1">
    <name type="scientific">viral metagenome</name>
    <dbReference type="NCBI Taxonomy" id="1070528"/>
    <lineage>
        <taxon>unclassified sequences</taxon>
        <taxon>metagenomes</taxon>
        <taxon>organismal metagenomes</taxon>
    </lineage>
</organism>
<name>A0A6C0H5W7_9ZZZZ</name>
<sequence length="60" mass="6544">MLLFGGRKKLPIQAIVNQPADFNTKYVPGSGVGGNSIAVRRAKLFRASTSCKQYCNTIKK</sequence>